<dbReference type="Pfam" id="PF09748">
    <property type="entry name" value="Med10"/>
    <property type="match status" value="1"/>
</dbReference>
<comment type="similarity">
    <text evidence="2 6">Belongs to the Mediator complex subunit 10 family.</text>
</comment>
<keyword evidence="8" id="KW-1185">Reference proteome</keyword>
<sequence length="163" mass="17750">MPTPLRNSVQTPTTIQNGVAPQYPGPISDTAEFRADDGPLGALQTSLRKITYTLLELSVCAQDVHPPKPEDGPHGRVALKVGEVISQLSELDAMKDSLRCRIPMQVLRDIDSNRNPHLVTKDRVERAAAENQFTSGKLAAIELSDTAWSGVAREFRRSGAVHA</sequence>
<dbReference type="GO" id="GO:0003712">
    <property type="term" value="F:transcription coregulator activity"/>
    <property type="evidence" value="ECO:0007669"/>
    <property type="project" value="InterPro"/>
</dbReference>
<evidence type="ECO:0000256" key="1">
    <source>
        <dbReference type="ARBA" id="ARBA00004123"/>
    </source>
</evidence>
<evidence type="ECO:0000256" key="2">
    <source>
        <dbReference type="ARBA" id="ARBA00005389"/>
    </source>
</evidence>
<evidence type="ECO:0000256" key="3">
    <source>
        <dbReference type="ARBA" id="ARBA00023015"/>
    </source>
</evidence>
<gene>
    <name evidence="6" type="primary">MED10</name>
    <name evidence="7" type="ORF">BS47DRAFT_296690</name>
</gene>
<dbReference type="InterPro" id="IPR019145">
    <property type="entry name" value="Mediator_Med10"/>
</dbReference>
<protein>
    <recommendedName>
        <fullName evidence="6">Mediator of RNA polymerase II transcription subunit 10</fullName>
    </recommendedName>
    <alternativeName>
        <fullName evidence="6">Mediator complex subunit 10</fullName>
    </alternativeName>
</protein>
<dbReference type="EMBL" id="MU128925">
    <property type="protein sequence ID" value="KAF9518407.1"/>
    <property type="molecule type" value="Genomic_DNA"/>
</dbReference>
<keyword evidence="6" id="KW-0010">Activator</keyword>
<comment type="caution">
    <text evidence="7">The sequence shown here is derived from an EMBL/GenBank/DDBJ whole genome shotgun (WGS) entry which is preliminary data.</text>
</comment>
<comment type="subunit">
    <text evidence="6">Component of the Mediator complex.</text>
</comment>
<dbReference type="GO" id="GO:0016592">
    <property type="term" value="C:mediator complex"/>
    <property type="evidence" value="ECO:0007669"/>
    <property type="project" value="InterPro"/>
</dbReference>
<reference evidence="7" key="1">
    <citation type="journal article" date="2020" name="Nat. Commun.">
        <title>Large-scale genome sequencing of mycorrhizal fungi provides insights into the early evolution of symbiotic traits.</title>
        <authorList>
            <person name="Miyauchi S."/>
            <person name="Kiss E."/>
            <person name="Kuo A."/>
            <person name="Drula E."/>
            <person name="Kohler A."/>
            <person name="Sanchez-Garcia M."/>
            <person name="Morin E."/>
            <person name="Andreopoulos B."/>
            <person name="Barry K.W."/>
            <person name="Bonito G."/>
            <person name="Buee M."/>
            <person name="Carver A."/>
            <person name="Chen C."/>
            <person name="Cichocki N."/>
            <person name="Clum A."/>
            <person name="Culley D."/>
            <person name="Crous P.W."/>
            <person name="Fauchery L."/>
            <person name="Girlanda M."/>
            <person name="Hayes R.D."/>
            <person name="Keri Z."/>
            <person name="LaButti K."/>
            <person name="Lipzen A."/>
            <person name="Lombard V."/>
            <person name="Magnuson J."/>
            <person name="Maillard F."/>
            <person name="Murat C."/>
            <person name="Nolan M."/>
            <person name="Ohm R.A."/>
            <person name="Pangilinan J."/>
            <person name="Pereira M.F."/>
            <person name="Perotto S."/>
            <person name="Peter M."/>
            <person name="Pfister S."/>
            <person name="Riley R."/>
            <person name="Sitrit Y."/>
            <person name="Stielow J.B."/>
            <person name="Szollosi G."/>
            <person name="Zifcakova L."/>
            <person name="Stursova M."/>
            <person name="Spatafora J.W."/>
            <person name="Tedersoo L."/>
            <person name="Vaario L.M."/>
            <person name="Yamada A."/>
            <person name="Yan M."/>
            <person name="Wang P."/>
            <person name="Xu J."/>
            <person name="Bruns T."/>
            <person name="Baldrian P."/>
            <person name="Vilgalys R."/>
            <person name="Dunand C."/>
            <person name="Henrissat B."/>
            <person name="Grigoriev I.V."/>
            <person name="Hibbett D."/>
            <person name="Nagy L.G."/>
            <person name="Martin F.M."/>
        </authorList>
    </citation>
    <scope>NUCLEOTIDE SEQUENCE</scope>
    <source>
        <strain evidence="7">UP504</strain>
    </source>
</reference>
<organism evidence="7 8">
    <name type="scientific">Hydnum rufescens UP504</name>
    <dbReference type="NCBI Taxonomy" id="1448309"/>
    <lineage>
        <taxon>Eukaryota</taxon>
        <taxon>Fungi</taxon>
        <taxon>Dikarya</taxon>
        <taxon>Basidiomycota</taxon>
        <taxon>Agaricomycotina</taxon>
        <taxon>Agaricomycetes</taxon>
        <taxon>Cantharellales</taxon>
        <taxon>Hydnaceae</taxon>
        <taxon>Hydnum</taxon>
    </lineage>
</organism>
<keyword evidence="3 6" id="KW-0805">Transcription regulation</keyword>
<evidence type="ECO:0000256" key="4">
    <source>
        <dbReference type="ARBA" id="ARBA00023163"/>
    </source>
</evidence>
<accession>A0A9P6DYF3</accession>
<proteinExistence type="inferred from homology"/>
<keyword evidence="5 6" id="KW-0539">Nucleus</keyword>
<dbReference type="Proteomes" id="UP000886523">
    <property type="component" value="Unassembled WGS sequence"/>
</dbReference>
<name>A0A9P6DYF3_9AGAM</name>
<comment type="subcellular location">
    <subcellularLocation>
        <location evidence="1 6">Nucleus</location>
    </subcellularLocation>
</comment>
<comment type="function">
    <text evidence="6">Component of the Mediator complex, a coactivator involved in the regulated transcription of nearly all RNA polymerase II-dependent genes. Mediator functions as a bridge to convey information from gene-specific regulatory proteins to the basal RNA polymerase II transcription machinery. Mediator is recruited to promoters by direct interactions with regulatory proteins and serves as a scaffold for the assembly of a functional preinitiation complex with RNA polymerase II and the general transcription factors.</text>
</comment>
<dbReference type="GO" id="GO:0006357">
    <property type="term" value="P:regulation of transcription by RNA polymerase II"/>
    <property type="evidence" value="ECO:0007669"/>
    <property type="project" value="InterPro"/>
</dbReference>
<dbReference type="OrthoDB" id="337270at2759"/>
<evidence type="ECO:0000313" key="8">
    <source>
        <dbReference type="Proteomes" id="UP000886523"/>
    </source>
</evidence>
<evidence type="ECO:0000313" key="7">
    <source>
        <dbReference type="EMBL" id="KAF9518407.1"/>
    </source>
</evidence>
<keyword evidence="4 6" id="KW-0804">Transcription</keyword>
<dbReference type="AlphaFoldDB" id="A0A9P6DYF3"/>
<evidence type="ECO:0000256" key="6">
    <source>
        <dbReference type="RuleBase" id="RU364146"/>
    </source>
</evidence>
<evidence type="ECO:0000256" key="5">
    <source>
        <dbReference type="ARBA" id="ARBA00023242"/>
    </source>
</evidence>